<accession>A0A0D2III3</accession>
<dbReference type="Proteomes" id="UP000053617">
    <property type="component" value="Unassembled WGS sequence"/>
</dbReference>
<dbReference type="RefSeq" id="XP_013270237.1">
    <property type="nucleotide sequence ID" value="XM_013414783.1"/>
</dbReference>
<dbReference type="VEuPathDB" id="FungiDB:Z518_06651"/>
<keyword evidence="1" id="KW-1133">Transmembrane helix</keyword>
<dbReference type="OrthoDB" id="5428901at2759"/>
<evidence type="ECO:0000313" key="3">
    <source>
        <dbReference type="Proteomes" id="UP000053617"/>
    </source>
</evidence>
<keyword evidence="3" id="KW-1185">Reference proteome</keyword>
<evidence type="ECO:0000313" key="2">
    <source>
        <dbReference type="EMBL" id="KIX03101.1"/>
    </source>
</evidence>
<dbReference type="InterPro" id="IPR021840">
    <property type="entry name" value="DUF3433"/>
</dbReference>
<dbReference type="STRING" id="1442369.A0A0D2III3"/>
<feature type="transmembrane region" description="Helical" evidence="1">
    <location>
        <begin position="79"/>
        <end position="103"/>
    </location>
</feature>
<keyword evidence="1" id="KW-0472">Membrane</keyword>
<reference evidence="2 3" key="1">
    <citation type="submission" date="2015-01" db="EMBL/GenBank/DDBJ databases">
        <title>The Genome Sequence of Rhinocladiella mackenzie CBS 650.93.</title>
        <authorList>
            <consortium name="The Broad Institute Genomics Platform"/>
            <person name="Cuomo C."/>
            <person name="de Hoog S."/>
            <person name="Gorbushina A."/>
            <person name="Stielow B."/>
            <person name="Teixiera M."/>
            <person name="Abouelleil A."/>
            <person name="Chapman S.B."/>
            <person name="Priest M."/>
            <person name="Young S.K."/>
            <person name="Wortman J."/>
            <person name="Nusbaum C."/>
            <person name="Birren B."/>
        </authorList>
    </citation>
    <scope>NUCLEOTIDE SEQUENCE [LARGE SCALE GENOMIC DNA]</scope>
    <source>
        <strain evidence="2 3">CBS 650.93</strain>
    </source>
</reference>
<dbReference type="HOGENOM" id="CLU_1166542_0_0_1"/>
<organism evidence="2 3">
    <name type="scientific">Rhinocladiella mackenziei CBS 650.93</name>
    <dbReference type="NCBI Taxonomy" id="1442369"/>
    <lineage>
        <taxon>Eukaryota</taxon>
        <taxon>Fungi</taxon>
        <taxon>Dikarya</taxon>
        <taxon>Ascomycota</taxon>
        <taxon>Pezizomycotina</taxon>
        <taxon>Eurotiomycetes</taxon>
        <taxon>Chaetothyriomycetidae</taxon>
        <taxon>Chaetothyriales</taxon>
        <taxon>Herpotrichiellaceae</taxon>
        <taxon>Rhinocladiella</taxon>
    </lineage>
</organism>
<dbReference type="GeneID" id="25294722"/>
<dbReference type="Pfam" id="PF11915">
    <property type="entry name" value="DUF3433"/>
    <property type="match status" value="1"/>
</dbReference>
<evidence type="ECO:0000256" key="1">
    <source>
        <dbReference type="SAM" id="Phobius"/>
    </source>
</evidence>
<proteinExistence type="predicted"/>
<protein>
    <submittedName>
        <fullName evidence="2">Uncharacterized protein</fullName>
    </submittedName>
</protein>
<feature type="transmembrane region" description="Helical" evidence="1">
    <location>
        <begin position="115"/>
        <end position="135"/>
    </location>
</feature>
<dbReference type="AlphaFoldDB" id="A0A0D2III3"/>
<sequence length="211" mass="23367">MDSGFERFMDSQSTGLRFLWAVIGLLVSQGWSAIEHEARLEEPHQRLMRGPTPAKDSIFINTSSIPLTALGANLYRRHYFLACLSLNALLAEVVTVTLAAVPYSSATSYRGFTTSVYLSQAILGVMLLSLFWVLFRPHRTIPRSPKSTAVVMTYLQGSSLIKDFQGLVLTEQNGHIDSEWMSAMCSMQTRIDATGTSRMIIDTIPGNISTI</sequence>
<dbReference type="PANTHER" id="PTHR37544">
    <property type="entry name" value="SPRAY-RELATED"/>
    <property type="match status" value="1"/>
</dbReference>
<dbReference type="EMBL" id="KN847479">
    <property type="protein sequence ID" value="KIX03101.1"/>
    <property type="molecule type" value="Genomic_DNA"/>
</dbReference>
<keyword evidence="1" id="KW-0812">Transmembrane</keyword>
<gene>
    <name evidence="2" type="ORF">Z518_06651</name>
</gene>
<dbReference type="PANTHER" id="PTHR37544:SF3">
    <property type="entry name" value="SPRAY"/>
    <property type="match status" value="1"/>
</dbReference>
<name>A0A0D2III3_9EURO</name>